<dbReference type="OrthoDB" id="540315at2759"/>
<evidence type="ECO:0000259" key="2">
    <source>
        <dbReference type="Pfam" id="PF13460"/>
    </source>
</evidence>
<name>A0A836BYY5_9CHLO</name>
<reference evidence="3" key="1">
    <citation type="journal article" date="2020" name="bioRxiv">
        <title>Comparative genomics of Chlamydomonas.</title>
        <authorList>
            <person name="Craig R.J."/>
            <person name="Hasan A.R."/>
            <person name="Ness R.W."/>
            <person name="Keightley P.D."/>
        </authorList>
    </citation>
    <scope>NUCLEOTIDE SEQUENCE</scope>
    <source>
        <strain evidence="3">CCAP 11/70</strain>
    </source>
</reference>
<dbReference type="InterPro" id="IPR036291">
    <property type="entry name" value="NAD(P)-bd_dom_sf"/>
</dbReference>
<dbReference type="InterPro" id="IPR016040">
    <property type="entry name" value="NAD(P)-bd_dom"/>
</dbReference>
<feature type="region of interest" description="Disordered" evidence="1">
    <location>
        <begin position="1"/>
        <end position="28"/>
    </location>
</feature>
<organism evidence="3 4">
    <name type="scientific">Edaphochlamys debaryana</name>
    <dbReference type="NCBI Taxonomy" id="47281"/>
    <lineage>
        <taxon>Eukaryota</taxon>
        <taxon>Viridiplantae</taxon>
        <taxon>Chlorophyta</taxon>
        <taxon>core chlorophytes</taxon>
        <taxon>Chlorophyceae</taxon>
        <taxon>CS clade</taxon>
        <taxon>Chlamydomonadales</taxon>
        <taxon>Chlamydomonadales incertae sedis</taxon>
        <taxon>Edaphochlamys</taxon>
    </lineage>
</organism>
<proteinExistence type="predicted"/>
<evidence type="ECO:0000313" key="4">
    <source>
        <dbReference type="Proteomes" id="UP000612055"/>
    </source>
</evidence>
<protein>
    <recommendedName>
        <fullName evidence="2">NAD(P)-binding domain-containing protein</fullName>
    </recommendedName>
</protein>
<dbReference type="PANTHER" id="PTHR47869:SF2">
    <property type="entry name" value="OS03G0410700 PROTEIN"/>
    <property type="match status" value="1"/>
</dbReference>
<accession>A0A836BYY5</accession>
<evidence type="ECO:0000256" key="1">
    <source>
        <dbReference type="SAM" id="MobiDB-lite"/>
    </source>
</evidence>
<dbReference type="SUPFAM" id="SSF51735">
    <property type="entry name" value="NAD(P)-binding Rossmann-fold domains"/>
    <property type="match status" value="1"/>
</dbReference>
<dbReference type="Proteomes" id="UP000612055">
    <property type="component" value="Unassembled WGS sequence"/>
</dbReference>
<dbReference type="Pfam" id="PF13460">
    <property type="entry name" value="NAD_binding_10"/>
    <property type="match status" value="1"/>
</dbReference>
<gene>
    <name evidence="3" type="ORF">HYH03_008910</name>
</gene>
<comment type="caution">
    <text evidence="3">The sequence shown here is derived from an EMBL/GenBank/DDBJ whole genome shotgun (WGS) entry which is preliminary data.</text>
</comment>
<dbReference type="AlphaFoldDB" id="A0A836BYY5"/>
<dbReference type="EMBL" id="JAEHOE010000042">
    <property type="protein sequence ID" value="KAG2492744.1"/>
    <property type="molecule type" value="Genomic_DNA"/>
</dbReference>
<dbReference type="Gene3D" id="3.40.50.720">
    <property type="entry name" value="NAD(P)-binding Rossmann-like Domain"/>
    <property type="match status" value="1"/>
</dbReference>
<evidence type="ECO:0000313" key="3">
    <source>
        <dbReference type="EMBL" id="KAG2492744.1"/>
    </source>
</evidence>
<feature type="domain" description="NAD(P)-binding" evidence="2">
    <location>
        <begin position="41"/>
        <end position="185"/>
    </location>
</feature>
<sequence>MRKWYGAGERPTDGGPAPQGQEEEEPEAGDVVVVTAADSPVGEQVALQLILARQQLRLAVRDVVATKTAYGPYATPVPTDAVASARALRSCKALVVCGRPARGLLETAAAARVGHVVLLSGAAGSNGGGGFSLGGLFGGGEAARELRDLGDAAAEAAVRASGLPYTIVQVSALTDRSGGGGGAVSREALGALAAAVVDLVPARGRTLQAAKAAPAVPASGNTEAVEKQAEEVAAKVAAAGEDS</sequence>
<keyword evidence="4" id="KW-1185">Reference proteome</keyword>
<dbReference type="PANTHER" id="PTHR47869">
    <property type="entry name" value="OS03G0410700 PROTEIN"/>
    <property type="match status" value="1"/>
</dbReference>